<dbReference type="KEGG" id="bman:114242136"/>
<dbReference type="AlphaFoldDB" id="A0A6J2JHE6"/>
<dbReference type="OrthoDB" id="6619981at2759"/>
<evidence type="ECO:0000313" key="4">
    <source>
        <dbReference type="RefSeq" id="XP_028028980.1"/>
    </source>
</evidence>
<gene>
    <name evidence="4" type="primary">LOC114242136</name>
</gene>
<name>A0A6J2JHE6_BOMMA</name>
<keyword evidence="3" id="KW-1185">Reference proteome</keyword>
<sequence length="110" mass="12984">MKHQQVNVDYWAMGKAMLVYAAMTAVGWLILRTFNTFFMLPRRMRTQQENIQKTLQEMQRRFPDLNITEEDLKNAEKELDELIKDDGQKNKAESDSTEEMPAIEQTKKTI</sequence>
<accession>A0A6J2JHE6</accession>
<dbReference type="GeneID" id="114242136"/>
<evidence type="ECO:0000256" key="2">
    <source>
        <dbReference type="SAM" id="Phobius"/>
    </source>
</evidence>
<evidence type="ECO:0000256" key="1">
    <source>
        <dbReference type="SAM" id="MobiDB-lite"/>
    </source>
</evidence>
<reference evidence="4" key="1">
    <citation type="submission" date="2025-08" db="UniProtKB">
        <authorList>
            <consortium name="RefSeq"/>
        </authorList>
    </citation>
    <scope>IDENTIFICATION</scope>
    <source>
        <tissue evidence="4">Silk gland</tissue>
    </source>
</reference>
<protein>
    <submittedName>
        <fullName evidence="4">Uncharacterized protein LOC114242136</fullName>
    </submittedName>
</protein>
<evidence type="ECO:0000313" key="3">
    <source>
        <dbReference type="Proteomes" id="UP000504629"/>
    </source>
</evidence>
<keyword evidence="2" id="KW-0812">Transmembrane</keyword>
<proteinExistence type="predicted"/>
<feature type="transmembrane region" description="Helical" evidence="2">
    <location>
        <begin position="17"/>
        <end position="40"/>
    </location>
</feature>
<dbReference type="RefSeq" id="XP_028028980.1">
    <property type="nucleotide sequence ID" value="XM_028173179.1"/>
</dbReference>
<keyword evidence="2" id="KW-1133">Transmembrane helix</keyword>
<keyword evidence="2" id="KW-0472">Membrane</keyword>
<feature type="compositionally biased region" description="Basic and acidic residues" evidence="1">
    <location>
        <begin position="82"/>
        <end position="94"/>
    </location>
</feature>
<feature type="region of interest" description="Disordered" evidence="1">
    <location>
        <begin position="82"/>
        <end position="110"/>
    </location>
</feature>
<organism evidence="3 4">
    <name type="scientific">Bombyx mandarina</name>
    <name type="common">Wild silk moth</name>
    <name type="synonym">Wild silkworm</name>
    <dbReference type="NCBI Taxonomy" id="7092"/>
    <lineage>
        <taxon>Eukaryota</taxon>
        <taxon>Metazoa</taxon>
        <taxon>Ecdysozoa</taxon>
        <taxon>Arthropoda</taxon>
        <taxon>Hexapoda</taxon>
        <taxon>Insecta</taxon>
        <taxon>Pterygota</taxon>
        <taxon>Neoptera</taxon>
        <taxon>Endopterygota</taxon>
        <taxon>Lepidoptera</taxon>
        <taxon>Glossata</taxon>
        <taxon>Ditrysia</taxon>
        <taxon>Bombycoidea</taxon>
        <taxon>Bombycidae</taxon>
        <taxon>Bombycinae</taxon>
        <taxon>Bombyx</taxon>
    </lineage>
</organism>
<dbReference type="Proteomes" id="UP000504629">
    <property type="component" value="Unplaced"/>
</dbReference>